<dbReference type="EMBL" id="LAQS01000021">
    <property type="protein sequence ID" value="KKZ72932.1"/>
    <property type="molecule type" value="Genomic_DNA"/>
</dbReference>
<dbReference type="AlphaFoldDB" id="A0A2P2GN43"/>
<reference evidence="1 2" key="1">
    <citation type="submission" date="2015-05" db="EMBL/GenBank/DDBJ databases">
        <title>Draft Genome assembly of Streptomyces showdoensis.</title>
        <authorList>
            <person name="Thapa K.K."/>
            <person name="Metsa-Ketela M."/>
        </authorList>
    </citation>
    <scope>NUCLEOTIDE SEQUENCE [LARGE SCALE GENOMIC DNA]</scope>
    <source>
        <strain evidence="1 2">ATCC 15227</strain>
    </source>
</reference>
<protein>
    <recommendedName>
        <fullName evidence="3">DUF5753 domain-containing protein</fullName>
    </recommendedName>
</protein>
<dbReference type="Proteomes" id="UP000265325">
    <property type="component" value="Unassembled WGS sequence"/>
</dbReference>
<keyword evidence="2" id="KW-1185">Reference proteome</keyword>
<proteinExistence type="predicted"/>
<comment type="caution">
    <text evidence="1">The sequence shown here is derived from an EMBL/GenBank/DDBJ whole genome shotgun (WGS) entry which is preliminary data.</text>
</comment>
<evidence type="ECO:0000313" key="1">
    <source>
        <dbReference type="EMBL" id="KKZ72932.1"/>
    </source>
</evidence>
<accession>A0A2P2GN43</accession>
<organism evidence="1 2">
    <name type="scientific">Streptomyces showdoensis</name>
    <dbReference type="NCBI Taxonomy" id="68268"/>
    <lineage>
        <taxon>Bacteria</taxon>
        <taxon>Bacillati</taxon>
        <taxon>Actinomycetota</taxon>
        <taxon>Actinomycetes</taxon>
        <taxon>Kitasatosporales</taxon>
        <taxon>Streptomycetaceae</taxon>
        <taxon>Streptomyces</taxon>
    </lineage>
</organism>
<gene>
    <name evidence="1" type="ORF">VO63_15380</name>
</gene>
<sequence>MEGEPARQPRWFGYGEGQRSGLLFSDPKEVGILQIRYARMRSQALTLEDSQSLLREMRGAT</sequence>
<evidence type="ECO:0008006" key="3">
    <source>
        <dbReference type="Google" id="ProtNLM"/>
    </source>
</evidence>
<evidence type="ECO:0000313" key="2">
    <source>
        <dbReference type="Proteomes" id="UP000265325"/>
    </source>
</evidence>
<name>A0A2P2GN43_STREW</name>